<dbReference type="InterPro" id="IPR027897">
    <property type="entry name" value="DUF4559"/>
</dbReference>
<dbReference type="PANTHER" id="PTHR35083">
    <property type="entry name" value="RGD1565685 PROTEIN"/>
    <property type="match status" value="1"/>
</dbReference>
<dbReference type="Proteomes" id="UP001209878">
    <property type="component" value="Unassembled WGS sequence"/>
</dbReference>
<evidence type="ECO:0000313" key="1">
    <source>
        <dbReference type="EMBL" id="KAK2167526.1"/>
    </source>
</evidence>
<protein>
    <submittedName>
        <fullName evidence="1">Uncharacterized protein</fullName>
    </submittedName>
</protein>
<proteinExistence type="predicted"/>
<name>A0AAD9KAD0_RIDPI</name>
<reference evidence="1" key="1">
    <citation type="journal article" date="2023" name="Mol. Biol. Evol.">
        <title>Third-Generation Sequencing Reveals the Adaptive Role of the Epigenome in Three Deep-Sea Polychaetes.</title>
        <authorList>
            <person name="Perez M."/>
            <person name="Aroh O."/>
            <person name="Sun Y."/>
            <person name="Lan Y."/>
            <person name="Juniper S.K."/>
            <person name="Young C.R."/>
            <person name="Angers B."/>
            <person name="Qian P.Y."/>
        </authorList>
    </citation>
    <scope>NUCLEOTIDE SEQUENCE</scope>
    <source>
        <strain evidence="1">R07B-5</strain>
    </source>
</reference>
<dbReference type="PANTHER" id="PTHR35083:SF1">
    <property type="entry name" value="RGD1565685 PROTEIN"/>
    <property type="match status" value="1"/>
</dbReference>
<evidence type="ECO:0000313" key="2">
    <source>
        <dbReference type="Proteomes" id="UP001209878"/>
    </source>
</evidence>
<dbReference type="AlphaFoldDB" id="A0AAD9KAD0"/>
<accession>A0AAD9KAD0</accession>
<keyword evidence="2" id="KW-1185">Reference proteome</keyword>
<dbReference type="Pfam" id="PF15112">
    <property type="entry name" value="DUF4559"/>
    <property type="match status" value="1"/>
</dbReference>
<organism evidence="1 2">
    <name type="scientific">Ridgeia piscesae</name>
    <name type="common">Tubeworm</name>
    <dbReference type="NCBI Taxonomy" id="27915"/>
    <lineage>
        <taxon>Eukaryota</taxon>
        <taxon>Metazoa</taxon>
        <taxon>Spiralia</taxon>
        <taxon>Lophotrochozoa</taxon>
        <taxon>Annelida</taxon>
        <taxon>Polychaeta</taxon>
        <taxon>Sedentaria</taxon>
        <taxon>Canalipalpata</taxon>
        <taxon>Sabellida</taxon>
        <taxon>Siboglinidae</taxon>
        <taxon>Ridgeia</taxon>
    </lineage>
</organism>
<gene>
    <name evidence="1" type="ORF">NP493_1271g01000</name>
</gene>
<sequence>MMAKVSAMQRFQDEQYLNWIKLGQALTLVGDGLRPFCERVIREFHDSLKENLGDKQCTAKCHAKDIKVRRSDADDDHVEHDTGTKARWYINCPDGICNKWLDGIYAGLCEGDQYSWKNTKVEMWPKQPWQLAKIFMGPGQQPSSYDPDETDVLGLLQLIKNCKLFSDCVDRQAAAKVIFCFYYTYVQQLITLQQMEQQVVIYIHIYIIKKSKQLFAPTNLKWLLFTCTSLSNLLICSKKHSLFKQYITYPQNCI</sequence>
<dbReference type="EMBL" id="JAODUO010001270">
    <property type="protein sequence ID" value="KAK2167526.1"/>
    <property type="molecule type" value="Genomic_DNA"/>
</dbReference>
<comment type="caution">
    <text evidence="1">The sequence shown here is derived from an EMBL/GenBank/DDBJ whole genome shotgun (WGS) entry which is preliminary data.</text>
</comment>